<reference evidence="1 2" key="2">
    <citation type="journal article" date="2014" name="Genome Announc.">
        <title>Complete Genome Sequence of Methanoregula formicica SMSPT, a Mesophilic Hydrogenotrophic Methanogen Isolated from a Methanogenic Upflow Anaerobic Sludge Blanket Reactor.</title>
        <authorList>
            <person name="Yamamoto K."/>
            <person name="Tamaki H."/>
            <person name="Cadillo-Quiroz H."/>
            <person name="Imachi H."/>
            <person name="Kyrpides N."/>
            <person name="Woyke T."/>
            <person name="Goodwin L."/>
            <person name="Zinder S.H."/>
            <person name="Kamagata Y."/>
            <person name="Liu W.T."/>
        </authorList>
    </citation>
    <scope>NUCLEOTIDE SEQUENCE [LARGE SCALE GENOMIC DNA]</scope>
    <source>
        <strain evidence="2">DSM 22288 / NBRC 105244 / SMSP</strain>
    </source>
</reference>
<dbReference type="eggNOG" id="arCOG03906">
    <property type="taxonomic scope" value="Archaea"/>
</dbReference>
<organism evidence="1 2">
    <name type="scientific">Methanoregula formicica (strain DSM 22288 / NBRC 105244 / SMSP)</name>
    <dbReference type="NCBI Taxonomy" id="593750"/>
    <lineage>
        <taxon>Archaea</taxon>
        <taxon>Methanobacteriati</taxon>
        <taxon>Methanobacteriota</taxon>
        <taxon>Stenosarchaea group</taxon>
        <taxon>Methanomicrobia</taxon>
        <taxon>Methanomicrobiales</taxon>
        <taxon>Methanoregulaceae</taxon>
        <taxon>Methanoregula</taxon>
    </lineage>
</organism>
<gene>
    <name evidence="1" type="ordered locus">Metfor_0565</name>
</gene>
<sequence length="319" mass="35011" precursor="true">MSKPASNNPYGFWKMALLLILAGAVVLSLSPVSAEKPLVTIVAKGDQSYYMGEKVVFSGMNTDSDSTYLFITGPNLPDNGGNLASPNQDTVSGNPDSFTRVKTKPDKTWEYTWYTSDLRLDAGSYTVYAVTKPETKDQFNDLTTYGTVSIIYKKPFLMTAISPKHFLKGQPFTVNGYAEGDPSAVQLWILGNNFFSLITVPVDKEALYTFTADAEFSKKLAPGDYYLIAEHSMADNRFDFTFNGEYVTGMEDNTTINIFKVRGPGSLQGKDAAEALVFALSENEHRNETLARDTHAIVAFSVGETDTTLRAQPIVTTPA</sequence>
<evidence type="ECO:0000313" key="1">
    <source>
        <dbReference type="EMBL" id="AGB01628.1"/>
    </source>
</evidence>
<dbReference type="AlphaFoldDB" id="L0HE89"/>
<evidence type="ECO:0008006" key="3">
    <source>
        <dbReference type="Google" id="ProtNLM"/>
    </source>
</evidence>
<proteinExistence type="predicted"/>
<dbReference type="RefSeq" id="WP_015284592.1">
    <property type="nucleotide sequence ID" value="NC_019943.1"/>
</dbReference>
<dbReference type="HOGENOM" id="CLU_048988_0_0_2"/>
<reference evidence="2" key="1">
    <citation type="submission" date="2011-12" db="EMBL/GenBank/DDBJ databases">
        <title>Complete sequence of Methanoregula formicicum SMSP.</title>
        <authorList>
            <person name="Lucas S."/>
            <person name="Han J."/>
            <person name="Lapidus A."/>
            <person name="Cheng J.-F."/>
            <person name="Goodwin L."/>
            <person name="Pitluck S."/>
            <person name="Peters L."/>
            <person name="Ovchinnikova G."/>
            <person name="Teshima H."/>
            <person name="Detter J.C."/>
            <person name="Han C."/>
            <person name="Tapia R."/>
            <person name="Land M."/>
            <person name="Hauser L."/>
            <person name="Kyrpides N."/>
            <person name="Ivanova N."/>
            <person name="Pagani I."/>
            <person name="Imachi H."/>
            <person name="Tamaki H."/>
            <person name="Sekiguchi Y."/>
            <person name="Kamagata Y."/>
            <person name="Cadillo-Quiroz H."/>
            <person name="Zinder S."/>
            <person name="Liu W.-T."/>
            <person name="Woyke T."/>
        </authorList>
    </citation>
    <scope>NUCLEOTIDE SEQUENCE [LARGE SCALE GENOMIC DNA]</scope>
    <source>
        <strain evidence="2">DSM 22288 / NBRC 105244 / SMSP</strain>
    </source>
</reference>
<dbReference type="InParanoid" id="L0HE89"/>
<dbReference type="OrthoDB" id="112164at2157"/>
<dbReference type="STRING" id="593750.Metfor_0565"/>
<keyword evidence="2" id="KW-1185">Reference proteome</keyword>
<dbReference type="KEGG" id="mfo:Metfor_0565"/>
<dbReference type="GeneID" id="25397782"/>
<protein>
    <recommendedName>
        <fullName evidence="3">DUF3821 domain-containing protein</fullName>
    </recommendedName>
</protein>
<dbReference type="EMBL" id="CP003167">
    <property type="protein sequence ID" value="AGB01628.1"/>
    <property type="molecule type" value="Genomic_DNA"/>
</dbReference>
<evidence type="ECO:0000313" key="2">
    <source>
        <dbReference type="Proteomes" id="UP000010824"/>
    </source>
</evidence>
<dbReference type="Proteomes" id="UP000010824">
    <property type="component" value="Chromosome"/>
</dbReference>
<accession>L0HE89</accession>
<name>L0HE89_METFS</name>